<keyword evidence="10" id="KW-1185">Reference proteome</keyword>
<dbReference type="Gene3D" id="3.30.66.10">
    <property type="entry name" value="DNA topoisomerase I domain"/>
    <property type="match status" value="1"/>
</dbReference>
<comment type="catalytic activity">
    <reaction evidence="1">
        <text>ATP-independent breakage of single-stranded DNA, followed by passage and rejoining.</text>
        <dbReference type="EC" id="5.6.2.1"/>
    </reaction>
</comment>
<evidence type="ECO:0000256" key="3">
    <source>
        <dbReference type="ARBA" id="ARBA00012891"/>
    </source>
</evidence>
<keyword evidence="6" id="KW-0413">Isomerase</keyword>
<evidence type="ECO:0000259" key="7">
    <source>
        <dbReference type="Pfam" id="PF01028"/>
    </source>
</evidence>
<dbReference type="SUPFAM" id="SSF55869">
    <property type="entry name" value="DNA topoisomerase I domain"/>
    <property type="match status" value="1"/>
</dbReference>
<organism evidence="9 10">
    <name type="scientific">Thioclava nitratireducens</name>
    <dbReference type="NCBI Taxonomy" id="1915078"/>
    <lineage>
        <taxon>Bacteria</taxon>
        <taxon>Pseudomonadati</taxon>
        <taxon>Pseudomonadota</taxon>
        <taxon>Alphaproteobacteria</taxon>
        <taxon>Rhodobacterales</taxon>
        <taxon>Paracoccaceae</taxon>
        <taxon>Thioclava</taxon>
    </lineage>
</organism>
<protein>
    <recommendedName>
        <fullName evidence="3">DNA topoisomerase</fullName>
        <ecNumber evidence="3">5.6.2.1</ecNumber>
    </recommendedName>
</protein>
<dbReference type="InterPro" id="IPR049331">
    <property type="entry name" value="Top1B_N_bact"/>
</dbReference>
<dbReference type="SUPFAM" id="SSF56349">
    <property type="entry name" value="DNA breaking-rejoining enzymes"/>
    <property type="match status" value="1"/>
</dbReference>
<dbReference type="InterPro" id="IPR011010">
    <property type="entry name" value="DNA_brk_join_enz"/>
</dbReference>
<evidence type="ECO:0000256" key="4">
    <source>
        <dbReference type="ARBA" id="ARBA00023029"/>
    </source>
</evidence>
<dbReference type="InterPro" id="IPR013500">
    <property type="entry name" value="TopoI_cat_euk"/>
</dbReference>
<dbReference type="InterPro" id="IPR014711">
    <property type="entry name" value="TopoI_cat_a-hlx-sub_euk"/>
</dbReference>
<evidence type="ECO:0000256" key="5">
    <source>
        <dbReference type="ARBA" id="ARBA00023125"/>
    </source>
</evidence>
<dbReference type="PRINTS" id="PR00416">
    <property type="entry name" value="EUTPISMRASEI"/>
</dbReference>
<accession>A0ABN4X4M2</accession>
<evidence type="ECO:0000313" key="9">
    <source>
        <dbReference type="EMBL" id="AQS47427.1"/>
    </source>
</evidence>
<name>A0ABN4X4M2_9RHOB</name>
<dbReference type="RefSeq" id="WP_075776297.1">
    <property type="nucleotide sequence ID" value="NZ_CP019437.1"/>
</dbReference>
<evidence type="ECO:0000256" key="2">
    <source>
        <dbReference type="ARBA" id="ARBA00006645"/>
    </source>
</evidence>
<dbReference type="Gene3D" id="1.10.132.120">
    <property type="match status" value="1"/>
</dbReference>
<dbReference type="Gene3D" id="3.90.15.10">
    <property type="entry name" value="Topoisomerase I, Chain A, domain 3"/>
    <property type="match status" value="1"/>
</dbReference>
<dbReference type="InterPro" id="IPR001631">
    <property type="entry name" value="TopoI"/>
</dbReference>
<comment type="similarity">
    <text evidence="2">Belongs to the type IB topoisomerase family.</text>
</comment>
<dbReference type="EMBL" id="CP019437">
    <property type="protein sequence ID" value="AQS47427.1"/>
    <property type="molecule type" value="Genomic_DNA"/>
</dbReference>
<proteinExistence type="inferred from homology"/>
<evidence type="ECO:0000256" key="6">
    <source>
        <dbReference type="ARBA" id="ARBA00023235"/>
    </source>
</evidence>
<dbReference type="InterPro" id="IPR035447">
    <property type="entry name" value="DNA_topo_I_N_sf"/>
</dbReference>
<sequence length="331" mass="36568">MKDLPDLVYYPDDRPGITRRRCGRGFTYTAPDGTTIARGAERRRIEALAVPPAYEDVWISPRPNGHLQATGRDARARKQYRYHPDWTEFRAQRKFDRLAEFGTVLPRLRRAILNDLRGHDPGDRAFALAAVLALLDRTAIRVGNADYARENRSFGATTLRGAHMTLDGDTLHFSFNGKGGAQVESELRDKTLERALTRLDDLPGAELITWLDEAGEPHSVRSEEVNAFLADRTGAEGLTAKTFRTWNGSAAALEAAMRQADDGRVTIRVMAEAAAARLHNTPAIARNSYIHPEVIALSEAEPEALTSLAQDAPAVDGLRRAEAQLLHLLDG</sequence>
<keyword evidence="5" id="KW-0238">DNA-binding</keyword>
<evidence type="ECO:0000259" key="8">
    <source>
        <dbReference type="Pfam" id="PF21338"/>
    </source>
</evidence>
<evidence type="ECO:0000256" key="1">
    <source>
        <dbReference type="ARBA" id="ARBA00000213"/>
    </source>
</evidence>
<evidence type="ECO:0000313" key="10">
    <source>
        <dbReference type="Proteomes" id="UP000185622"/>
    </source>
</evidence>
<dbReference type="Pfam" id="PF21338">
    <property type="entry name" value="Top1B_N_bact"/>
    <property type="match status" value="1"/>
</dbReference>
<keyword evidence="4" id="KW-0799">Topoisomerase</keyword>
<feature type="domain" description="DNA topoisomerase I catalytic core eukaryotic-type" evidence="7">
    <location>
        <begin position="90"/>
        <end position="262"/>
    </location>
</feature>
<dbReference type="EC" id="5.6.2.1" evidence="3"/>
<feature type="domain" description="DNA topoisomerase IB N-terminal" evidence="8">
    <location>
        <begin position="25"/>
        <end position="73"/>
    </location>
</feature>
<reference evidence="9 10" key="1">
    <citation type="submission" date="2017-01" db="EMBL/GenBank/DDBJ databases">
        <title>The complete genome sequence of a sulfur-oxidizing marine bacterium Thioclava sp. 25B10_4T.</title>
        <authorList>
            <person name="Liu Y."/>
            <person name="Lai Q."/>
            <person name="Shao Z."/>
        </authorList>
    </citation>
    <scope>NUCLEOTIDE SEQUENCE [LARGE SCALE GENOMIC DNA]</scope>
    <source>
        <strain evidence="9 10">25B10_4</strain>
    </source>
</reference>
<dbReference type="Pfam" id="PF01028">
    <property type="entry name" value="Topoisom_I"/>
    <property type="match status" value="1"/>
</dbReference>
<gene>
    <name evidence="9" type="ORF">BMG03_06160</name>
</gene>
<dbReference type="PROSITE" id="PS52038">
    <property type="entry name" value="TOPO_IB_2"/>
    <property type="match status" value="1"/>
</dbReference>
<dbReference type="Proteomes" id="UP000185622">
    <property type="component" value="Chromosome"/>
</dbReference>